<dbReference type="NCBIfam" id="TIGR03592">
    <property type="entry name" value="yidC_oxa1_cterm"/>
    <property type="match status" value="1"/>
</dbReference>
<keyword evidence="14" id="KW-0175">Coiled coil</keyword>
<dbReference type="Pfam" id="PF02096">
    <property type="entry name" value="60KD_IMP"/>
    <property type="match status" value="1"/>
</dbReference>
<evidence type="ECO:0000256" key="14">
    <source>
        <dbReference type="SAM" id="Coils"/>
    </source>
</evidence>
<feature type="domain" description="Membrane insertase YidC N-terminal" evidence="16">
    <location>
        <begin position="99"/>
        <end position="367"/>
    </location>
</feature>
<feature type="transmembrane region" description="Helical" evidence="13">
    <location>
        <begin position="500"/>
        <end position="521"/>
    </location>
</feature>
<dbReference type="NCBIfam" id="TIGR03593">
    <property type="entry name" value="yidC_nterm"/>
    <property type="match status" value="1"/>
</dbReference>
<evidence type="ECO:0000256" key="5">
    <source>
        <dbReference type="ARBA" id="ARBA00022475"/>
    </source>
</evidence>
<dbReference type="Pfam" id="PF14849">
    <property type="entry name" value="YidC_periplas"/>
    <property type="match status" value="1"/>
</dbReference>
<evidence type="ECO:0000259" key="16">
    <source>
        <dbReference type="Pfam" id="PF14849"/>
    </source>
</evidence>
<evidence type="ECO:0000256" key="1">
    <source>
        <dbReference type="ARBA" id="ARBA00004429"/>
    </source>
</evidence>
<comment type="caution">
    <text evidence="17">The sequence shown here is derived from an EMBL/GenBank/DDBJ whole genome shotgun (WGS) entry which is preliminary data.</text>
</comment>
<reference evidence="17" key="2">
    <citation type="journal article" date="2021" name="PeerJ">
        <title>Extensive microbial diversity within the chicken gut microbiome revealed by metagenomics and culture.</title>
        <authorList>
            <person name="Gilroy R."/>
            <person name="Ravi A."/>
            <person name="Getino M."/>
            <person name="Pursley I."/>
            <person name="Horton D.L."/>
            <person name="Alikhan N.F."/>
            <person name="Baker D."/>
            <person name="Gharbi K."/>
            <person name="Hall N."/>
            <person name="Watson M."/>
            <person name="Adriaenssens E.M."/>
            <person name="Foster-Nyarko E."/>
            <person name="Jarju S."/>
            <person name="Secka A."/>
            <person name="Antonio M."/>
            <person name="Oren A."/>
            <person name="Chaudhuri R.R."/>
            <person name="La Ragione R."/>
            <person name="Hildebrand F."/>
            <person name="Pallen M.J."/>
        </authorList>
    </citation>
    <scope>NUCLEOTIDE SEQUENCE</scope>
    <source>
        <strain evidence="17">ChiHjej13B12-12457</strain>
    </source>
</reference>
<dbReference type="PANTHER" id="PTHR12428">
    <property type="entry name" value="OXA1"/>
    <property type="match status" value="1"/>
</dbReference>
<keyword evidence="5 13" id="KW-1003">Cell membrane</keyword>
<dbReference type="InterPro" id="IPR019998">
    <property type="entry name" value="Membr_insert_YidC"/>
</dbReference>
<accession>A0A9D1J6T9</accession>
<evidence type="ECO:0000256" key="9">
    <source>
        <dbReference type="ARBA" id="ARBA00023136"/>
    </source>
</evidence>
<dbReference type="CDD" id="cd20070">
    <property type="entry name" value="5TM_YidC_Alb3"/>
    <property type="match status" value="1"/>
</dbReference>
<evidence type="ECO:0000256" key="4">
    <source>
        <dbReference type="ARBA" id="ARBA00022448"/>
    </source>
</evidence>
<evidence type="ECO:0000256" key="7">
    <source>
        <dbReference type="ARBA" id="ARBA00022927"/>
    </source>
</evidence>
<dbReference type="InterPro" id="IPR047196">
    <property type="entry name" value="YidC_ALB_C"/>
</dbReference>
<reference evidence="17" key="1">
    <citation type="submission" date="2020-10" db="EMBL/GenBank/DDBJ databases">
        <authorList>
            <person name="Gilroy R."/>
        </authorList>
    </citation>
    <scope>NUCLEOTIDE SEQUENCE</scope>
    <source>
        <strain evidence="17">ChiHjej13B12-12457</strain>
    </source>
</reference>
<comment type="subcellular location">
    <subcellularLocation>
        <location evidence="1">Cell inner membrane</location>
        <topology evidence="1">Multi-pass membrane protein</topology>
    </subcellularLocation>
    <subcellularLocation>
        <location evidence="13">Cell membrane</location>
        <topology evidence="13">Multi-pass membrane protein</topology>
    </subcellularLocation>
</comment>
<comment type="function">
    <text evidence="13">Required for the insertion and/or proper folding and/or complex formation of integral membrane proteins into the membrane. Involved in integration of membrane proteins that insert both dependently and independently of the Sec translocase complex, as well as at least some lipoproteins. Aids folding of multispanning membrane proteins.</text>
</comment>
<feature type="transmembrane region" description="Helical" evidence="13">
    <location>
        <begin position="382"/>
        <end position="402"/>
    </location>
</feature>
<keyword evidence="7 13" id="KW-0653">Protein transport</keyword>
<dbReference type="AlphaFoldDB" id="A0A9D1J6T9"/>
<keyword evidence="4 13" id="KW-0813">Transport</keyword>
<evidence type="ECO:0000259" key="15">
    <source>
        <dbReference type="Pfam" id="PF02096"/>
    </source>
</evidence>
<keyword evidence="8 13" id="KW-1133">Transmembrane helix</keyword>
<dbReference type="Proteomes" id="UP000886744">
    <property type="component" value="Unassembled WGS sequence"/>
</dbReference>
<feature type="coiled-coil region" evidence="14">
    <location>
        <begin position="606"/>
        <end position="633"/>
    </location>
</feature>
<dbReference type="GO" id="GO:0051205">
    <property type="term" value="P:protein insertion into membrane"/>
    <property type="evidence" value="ECO:0007669"/>
    <property type="project" value="TreeGrafter"/>
</dbReference>
<sequence length="634" mass="73049">MNKNTIIGITLIGLLLIGFSVYNSRIAREQQEIQRVRDSVAAANAFEYAERMAQQMAADSASAAAGQGTQDGQPVYASTYANPFLEQAYNAGEDFHYLENNKLRIKYSTKGGQAASVLIKDYYTSDSTDLYLMKDDYSDFGLQLYTDQYINTGGFTYETVVSNDSTLVMRLYFSDTAFIEHRYFLPADSYMVDFDVHMVNMDRHIPRNASQFEIAWNMDVPRLERGYKNEQNYSTVDFKYPGQVKKIENLGIMRGGGRSGGNHREVTTRIEWFAFQQQYFSAILRAEENFESGNLSMKFYPETDAERRLMACSASTLVQYEPGDDVTVPFEFYYGPNHFRTLKSYDCDFEKIVPLGGWLVRWINRGIIIPVFDLFGRFISNYGIIILLLTVLIKLVISPLTLKSYMSSAKMNVLRPELDKINAKYPRQEDALKKQQETMDLYRKAGVSMFGGCLPMLLQFPVLFAMFRFFPASFELRQKGFLWADDLSTYDSILDFGFNIPLYGDHVSLFAILCALSMYFSARMTQGSNVDNNPQMKSMRNMTLYFMPIFMLFICNNLSSGLTYYYLLSNLIMMLQTWIIRRFFVDEEKIMAKVRAASVKGAAKPKSKFQQRLEAIQKAQQEAIREQQKQQRRR</sequence>
<dbReference type="HAMAP" id="MF_01810">
    <property type="entry name" value="YidC_type1"/>
    <property type="match status" value="1"/>
</dbReference>
<comment type="similarity">
    <text evidence="2 13">Belongs to the OXA1/ALB3/YidC family. Type 1 subfamily.</text>
</comment>
<feature type="domain" description="Membrane insertase YidC/Oxa/ALB C-terminal" evidence="15">
    <location>
        <begin position="382"/>
        <end position="582"/>
    </location>
</feature>
<keyword evidence="6 13" id="KW-0812">Transmembrane</keyword>
<evidence type="ECO:0000256" key="11">
    <source>
        <dbReference type="ARBA" id="ARBA00033245"/>
    </source>
</evidence>
<keyword evidence="10 13" id="KW-0143">Chaperone</keyword>
<evidence type="ECO:0000256" key="12">
    <source>
        <dbReference type="ARBA" id="ARBA00033342"/>
    </source>
</evidence>
<feature type="transmembrane region" description="Helical" evidence="13">
    <location>
        <begin position="542"/>
        <end position="559"/>
    </location>
</feature>
<evidence type="ECO:0000256" key="13">
    <source>
        <dbReference type="HAMAP-Rule" id="MF_01810"/>
    </source>
</evidence>
<dbReference type="PANTHER" id="PTHR12428:SF65">
    <property type="entry name" value="CYTOCHROME C OXIDASE ASSEMBLY PROTEIN COX18, MITOCHONDRIAL"/>
    <property type="match status" value="1"/>
</dbReference>
<evidence type="ECO:0000313" key="17">
    <source>
        <dbReference type="EMBL" id="HIR63246.1"/>
    </source>
</evidence>
<dbReference type="InterPro" id="IPR001708">
    <property type="entry name" value="YidC/ALB3/OXA1/COX18"/>
</dbReference>
<evidence type="ECO:0000256" key="3">
    <source>
        <dbReference type="ARBA" id="ARBA00015325"/>
    </source>
</evidence>
<keyword evidence="9 13" id="KW-0472">Membrane</keyword>
<dbReference type="InterPro" id="IPR028055">
    <property type="entry name" value="YidC/Oxa/ALB_C"/>
</dbReference>
<dbReference type="EMBL" id="DVHI01000084">
    <property type="protein sequence ID" value="HIR63246.1"/>
    <property type="molecule type" value="Genomic_DNA"/>
</dbReference>
<feature type="transmembrane region" description="Helical" evidence="13">
    <location>
        <begin position="449"/>
        <end position="470"/>
    </location>
</feature>
<dbReference type="GO" id="GO:0005886">
    <property type="term" value="C:plasma membrane"/>
    <property type="evidence" value="ECO:0007669"/>
    <property type="project" value="UniProtKB-SubCell"/>
</dbReference>
<protein>
    <recommendedName>
        <fullName evidence="3 13">Membrane protein insertase YidC</fullName>
    </recommendedName>
    <alternativeName>
        <fullName evidence="12 13">Foldase YidC</fullName>
    </alternativeName>
    <alternativeName>
        <fullName evidence="13">Membrane protein YidC</fullName>
    </alternativeName>
    <alternativeName>
        <fullName evidence="11 13">membrane integrase YidC</fullName>
    </alternativeName>
</protein>
<evidence type="ECO:0000313" key="18">
    <source>
        <dbReference type="Proteomes" id="UP000886744"/>
    </source>
</evidence>
<evidence type="ECO:0000256" key="2">
    <source>
        <dbReference type="ARBA" id="ARBA00010527"/>
    </source>
</evidence>
<dbReference type="Gene3D" id="2.70.98.90">
    <property type="match status" value="1"/>
</dbReference>
<dbReference type="GO" id="GO:0015031">
    <property type="term" value="P:protein transport"/>
    <property type="evidence" value="ECO:0007669"/>
    <property type="project" value="UniProtKB-KW"/>
</dbReference>
<evidence type="ECO:0000256" key="6">
    <source>
        <dbReference type="ARBA" id="ARBA00022692"/>
    </source>
</evidence>
<dbReference type="NCBIfam" id="NF002356">
    <property type="entry name" value="PRK01318.2-3"/>
    <property type="match status" value="1"/>
</dbReference>
<proteinExistence type="inferred from homology"/>
<organism evidence="17 18">
    <name type="scientific">Candidatus Coprenecus avistercoris</name>
    <dbReference type="NCBI Taxonomy" id="2840730"/>
    <lineage>
        <taxon>Bacteria</taxon>
        <taxon>Pseudomonadati</taxon>
        <taxon>Bacteroidota</taxon>
        <taxon>Bacteroidia</taxon>
        <taxon>Bacteroidales</taxon>
        <taxon>Rikenellaceae</taxon>
        <taxon>Rikenellaceae incertae sedis</taxon>
        <taxon>Candidatus Coprenecus</taxon>
    </lineage>
</organism>
<evidence type="ECO:0000256" key="8">
    <source>
        <dbReference type="ARBA" id="ARBA00022989"/>
    </source>
</evidence>
<name>A0A9D1J6T9_9BACT</name>
<evidence type="ECO:0000256" key="10">
    <source>
        <dbReference type="ARBA" id="ARBA00023186"/>
    </source>
</evidence>
<dbReference type="InterPro" id="IPR038221">
    <property type="entry name" value="YidC_periplasmic_sf"/>
</dbReference>
<dbReference type="GO" id="GO:0032977">
    <property type="term" value="F:membrane insertase activity"/>
    <property type="evidence" value="ECO:0007669"/>
    <property type="project" value="InterPro"/>
</dbReference>
<gene>
    <name evidence="13 17" type="primary">yidC</name>
    <name evidence="17" type="ORF">IAC94_06975</name>
</gene>
<comment type="subunit">
    <text evidence="13">Interacts with the Sec translocase complex via SecD. Specifically interacts with transmembrane segments of nascent integral membrane proteins during membrane integration.</text>
</comment>
<dbReference type="InterPro" id="IPR028053">
    <property type="entry name" value="Membr_insert_YidC_N"/>
</dbReference>
<dbReference type="CDD" id="cd19961">
    <property type="entry name" value="EcYidC-like_peri"/>
    <property type="match status" value="1"/>
</dbReference>
<dbReference type="PRINTS" id="PR00701">
    <property type="entry name" value="60KDINNERMP"/>
</dbReference>